<feature type="non-terminal residue" evidence="2">
    <location>
        <position position="1"/>
    </location>
</feature>
<feature type="non-terminal residue" evidence="2">
    <location>
        <position position="132"/>
    </location>
</feature>
<keyword evidence="1" id="KW-1133">Transmembrane helix</keyword>
<evidence type="ECO:0000313" key="2">
    <source>
        <dbReference type="EMBL" id="GMT21756.1"/>
    </source>
</evidence>
<dbReference type="PANTHER" id="PTHR45830">
    <property type="entry name" value="SERPENTINE RECEPTOR, CLASS I"/>
    <property type="match status" value="1"/>
</dbReference>
<sequence length="132" mass="15033">YGFDYDESFALEIVVSVQVVLPIMNTFLLHPLVVVMLIRLKTMKRDIRLGYYSIMTFLLLYDWIMFGTRAHILSPYAAFYCDGPLCGLSQGANMAICSLTVALNLPCFVFLVVRMHQTVLQGTGSRWILSKR</sequence>
<feature type="transmembrane region" description="Helical" evidence="1">
    <location>
        <begin position="13"/>
        <end position="37"/>
    </location>
</feature>
<evidence type="ECO:0000313" key="3">
    <source>
        <dbReference type="Proteomes" id="UP001432322"/>
    </source>
</evidence>
<keyword evidence="3" id="KW-1185">Reference proteome</keyword>
<evidence type="ECO:0008006" key="4">
    <source>
        <dbReference type="Google" id="ProtNLM"/>
    </source>
</evidence>
<dbReference type="Proteomes" id="UP001432322">
    <property type="component" value="Unassembled WGS sequence"/>
</dbReference>
<gene>
    <name evidence="2" type="ORF">PFISCL1PPCAC_13053</name>
</gene>
<name>A0AAV5VT77_9BILA</name>
<keyword evidence="1" id="KW-0812">Transmembrane</keyword>
<organism evidence="2 3">
    <name type="scientific">Pristionchus fissidentatus</name>
    <dbReference type="NCBI Taxonomy" id="1538716"/>
    <lineage>
        <taxon>Eukaryota</taxon>
        <taxon>Metazoa</taxon>
        <taxon>Ecdysozoa</taxon>
        <taxon>Nematoda</taxon>
        <taxon>Chromadorea</taxon>
        <taxon>Rhabditida</taxon>
        <taxon>Rhabditina</taxon>
        <taxon>Diplogasteromorpha</taxon>
        <taxon>Diplogasteroidea</taxon>
        <taxon>Neodiplogasteridae</taxon>
        <taxon>Pristionchus</taxon>
    </lineage>
</organism>
<accession>A0AAV5VT77</accession>
<feature type="transmembrane region" description="Helical" evidence="1">
    <location>
        <begin position="49"/>
        <end position="72"/>
    </location>
</feature>
<dbReference type="PANTHER" id="PTHR45830:SF15">
    <property type="entry name" value="SERPENTINE RECEPTOR, CLASS I"/>
    <property type="match status" value="1"/>
</dbReference>
<feature type="transmembrane region" description="Helical" evidence="1">
    <location>
        <begin position="92"/>
        <end position="113"/>
    </location>
</feature>
<reference evidence="2" key="1">
    <citation type="submission" date="2023-10" db="EMBL/GenBank/DDBJ databases">
        <title>Genome assembly of Pristionchus species.</title>
        <authorList>
            <person name="Yoshida K."/>
            <person name="Sommer R.J."/>
        </authorList>
    </citation>
    <scope>NUCLEOTIDE SEQUENCE</scope>
    <source>
        <strain evidence="2">RS5133</strain>
    </source>
</reference>
<protein>
    <recommendedName>
        <fullName evidence="4">G protein-coupled receptor</fullName>
    </recommendedName>
</protein>
<dbReference type="AlphaFoldDB" id="A0AAV5VT77"/>
<dbReference type="EMBL" id="BTSY01000004">
    <property type="protein sequence ID" value="GMT21756.1"/>
    <property type="molecule type" value="Genomic_DNA"/>
</dbReference>
<comment type="caution">
    <text evidence="2">The sequence shown here is derived from an EMBL/GenBank/DDBJ whole genome shotgun (WGS) entry which is preliminary data.</text>
</comment>
<keyword evidence="1" id="KW-0472">Membrane</keyword>
<proteinExistence type="predicted"/>
<evidence type="ECO:0000256" key="1">
    <source>
        <dbReference type="SAM" id="Phobius"/>
    </source>
</evidence>